<dbReference type="RefSeq" id="XP_051448162.1">
    <property type="nucleotide sequence ID" value="XM_051586226.1"/>
</dbReference>
<dbReference type="PANTHER" id="PTHR31531:SF2">
    <property type="entry name" value="E3 UBIQUITIN-PROTEIN LIGASE E3D"/>
    <property type="match status" value="1"/>
</dbReference>
<evidence type="ECO:0008006" key="3">
    <source>
        <dbReference type="Google" id="ProtNLM"/>
    </source>
</evidence>
<gene>
    <name evidence="1" type="ORF">K450DRAFT_224481</name>
</gene>
<dbReference type="GO" id="GO:0005634">
    <property type="term" value="C:nucleus"/>
    <property type="evidence" value="ECO:0007669"/>
    <property type="project" value="TreeGrafter"/>
</dbReference>
<dbReference type="PANTHER" id="PTHR31531">
    <property type="entry name" value="E3 UBIQUITIN-PROTEIN LIGASE E3D FAMILY MEMBER"/>
    <property type="match status" value="1"/>
</dbReference>
<comment type="caution">
    <text evidence="1">The sequence shown here is derived from an EMBL/GenBank/DDBJ whole genome shotgun (WGS) entry which is preliminary data.</text>
</comment>
<evidence type="ECO:0000313" key="2">
    <source>
        <dbReference type="Proteomes" id="UP001206595"/>
    </source>
</evidence>
<keyword evidence="2" id="KW-1185">Reference proteome</keyword>
<dbReference type="GO" id="GO:0000151">
    <property type="term" value="C:ubiquitin ligase complex"/>
    <property type="evidence" value="ECO:0007669"/>
    <property type="project" value="TreeGrafter"/>
</dbReference>
<accession>A0AAD5HID6</accession>
<dbReference type="Proteomes" id="UP001206595">
    <property type="component" value="Unassembled WGS sequence"/>
</dbReference>
<dbReference type="GO" id="GO:0051865">
    <property type="term" value="P:protein autoubiquitination"/>
    <property type="evidence" value="ECO:0007669"/>
    <property type="project" value="TreeGrafter"/>
</dbReference>
<organism evidence="1 2">
    <name type="scientific">Umbelopsis ramanniana AG</name>
    <dbReference type="NCBI Taxonomy" id="1314678"/>
    <lineage>
        <taxon>Eukaryota</taxon>
        <taxon>Fungi</taxon>
        <taxon>Fungi incertae sedis</taxon>
        <taxon>Mucoromycota</taxon>
        <taxon>Mucoromycotina</taxon>
        <taxon>Umbelopsidomycetes</taxon>
        <taxon>Umbelopsidales</taxon>
        <taxon>Umbelopsidaceae</taxon>
        <taxon>Umbelopsis</taxon>
    </lineage>
</organism>
<dbReference type="GeneID" id="75911574"/>
<dbReference type="GO" id="GO:0031624">
    <property type="term" value="F:ubiquitin conjugating enzyme binding"/>
    <property type="evidence" value="ECO:0007669"/>
    <property type="project" value="TreeGrafter"/>
</dbReference>
<reference evidence="1" key="1">
    <citation type="submission" date="2021-06" db="EMBL/GenBank/DDBJ databases">
        <authorList>
            <consortium name="DOE Joint Genome Institute"/>
            <person name="Mondo S.J."/>
            <person name="Amses K.R."/>
            <person name="Simmons D.R."/>
            <person name="Longcore J.E."/>
            <person name="Seto K."/>
            <person name="Alves G.H."/>
            <person name="Bonds A.E."/>
            <person name="Quandt C.A."/>
            <person name="Davis W.J."/>
            <person name="Chang Y."/>
            <person name="Letcher P.M."/>
            <person name="Powell M.J."/>
            <person name="Kuo A."/>
            <person name="Labutti K."/>
            <person name="Pangilinan J."/>
            <person name="Andreopoulos W."/>
            <person name="Tritt A."/>
            <person name="Riley R."/>
            <person name="Hundley H."/>
            <person name="Johnson J."/>
            <person name="Lipzen A."/>
            <person name="Barry K."/>
            <person name="Berbee M.L."/>
            <person name="Buchler N.E."/>
            <person name="Grigoriev I.V."/>
            <person name="Spatafora J.W."/>
            <person name="Stajich J.E."/>
            <person name="James T.Y."/>
        </authorList>
    </citation>
    <scope>NUCLEOTIDE SEQUENCE</scope>
    <source>
        <strain evidence="1">AG</strain>
    </source>
</reference>
<dbReference type="GO" id="GO:0043161">
    <property type="term" value="P:proteasome-mediated ubiquitin-dependent protein catabolic process"/>
    <property type="evidence" value="ECO:0007669"/>
    <property type="project" value="TreeGrafter"/>
</dbReference>
<proteinExistence type="predicted"/>
<dbReference type="GO" id="GO:0005829">
    <property type="term" value="C:cytosol"/>
    <property type="evidence" value="ECO:0007669"/>
    <property type="project" value="TreeGrafter"/>
</dbReference>
<dbReference type="InterPro" id="IPR019193">
    <property type="entry name" value="UBQ-conj_enz_E2-bd_prot"/>
</dbReference>
<name>A0AAD5HID6_UMBRA</name>
<dbReference type="GO" id="GO:0061630">
    <property type="term" value="F:ubiquitin protein ligase activity"/>
    <property type="evidence" value="ECO:0007669"/>
    <property type="project" value="TreeGrafter"/>
</dbReference>
<dbReference type="EMBL" id="MU620897">
    <property type="protein sequence ID" value="KAI8583158.1"/>
    <property type="molecule type" value="Genomic_DNA"/>
</dbReference>
<dbReference type="GO" id="GO:0006513">
    <property type="term" value="P:protein monoubiquitination"/>
    <property type="evidence" value="ECO:0007669"/>
    <property type="project" value="TreeGrafter"/>
</dbReference>
<dbReference type="AlphaFoldDB" id="A0AAD5HID6"/>
<reference evidence="1" key="2">
    <citation type="journal article" date="2022" name="Proc. Natl. Acad. Sci. U.S.A.">
        <title>Diploid-dominant life cycles characterize the early evolution of Fungi.</title>
        <authorList>
            <person name="Amses K.R."/>
            <person name="Simmons D.R."/>
            <person name="Longcore J.E."/>
            <person name="Mondo S.J."/>
            <person name="Seto K."/>
            <person name="Jeronimo G.H."/>
            <person name="Bonds A.E."/>
            <person name="Quandt C.A."/>
            <person name="Davis W.J."/>
            <person name="Chang Y."/>
            <person name="Federici B.A."/>
            <person name="Kuo A."/>
            <person name="LaButti K."/>
            <person name="Pangilinan J."/>
            <person name="Andreopoulos W."/>
            <person name="Tritt A."/>
            <person name="Riley R."/>
            <person name="Hundley H."/>
            <person name="Johnson J."/>
            <person name="Lipzen A."/>
            <person name="Barry K."/>
            <person name="Lang B.F."/>
            <person name="Cuomo C.A."/>
            <person name="Buchler N.E."/>
            <person name="Grigoriev I.V."/>
            <person name="Spatafora J.W."/>
            <person name="Stajich J.E."/>
            <person name="James T.Y."/>
        </authorList>
    </citation>
    <scope>NUCLEOTIDE SEQUENCE</scope>
    <source>
        <strain evidence="1">AG</strain>
    </source>
</reference>
<evidence type="ECO:0000313" key="1">
    <source>
        <dbReference type="EMBL" id="KAI8583158.1"/>
    </source>
</evidence>
<dbReference type="GO" id="GO:0000209">
    <property type="term" value="P:protein polyubiquitination"/>
    <property type="evidence" value="ECO:0007669"/>
    <property type="project" value="TreeGrafter"/>
</dbReference>
<dbReference type="GO" id="GO:0030332">
    <property type="term" value="F:cyclin binding"/>
    <property type="evidence" value="ECO:0007669"/>
    <property type="project" value="TreeGrafter"/>
</dbReference>
<sequence>MPGAGTLQDGPAVHAEVLGNIQSLLVVINEPFFPDKYTLTSTNLLRDQTSILPFPTTVYPQDFKPQNVNENAFSVRLRLARSITVTHDSENSILNAKDLKDISTIKCRECNATLSNKAFPVVKDLPSEHWMELVECWICHETSEKEHSGKLQPIMAQPNLLLVSNTYLLFHPEDIQNVKLDSHCPPVNWDNVIAMKWIPMVCSACNSAVGEKQYRVSHNENGAIPNAEAIKLYKYAVQITMKENPADTFQFDASFQRYVAMDFIELFSAHATYKFLIYDRSDESIHGLIWVFNPDIQVYNSVSNIGGGWQRAMKVLYIDNEVDTAAASRHIENWKIDKSVDKLTYPGKYCRELFAKLAENNLAIPEHLRKAPAGSPLADFGFAYLTR</sequence>
<dbReference type="Pfam" id="PF09814">
    <property type="entry name" value="HECT_2"/>
    <property type="match status" value="1"/>
</dbReference>
<protein>
    <recommendedName>
        <fullName evidence="3">Ubiquitin-conjugating enzyme E2-binding protein</fullName>
    </recommendedName>
</protein>